<reference evidence="3 4" key="1">
    <citation type="journal article" date="2020" name="ISME J.">
        <title>Uncovering the hidden diversity of litter-decomposition mechanisms in mushroom-forming fungi.</title>
        <authorList>
            <person name="Floudas D."/>
            <person name="Bentzer J."/>
            <person name="Ahren D."/>
            <person name="Johansson T."/>
            <person name="Persson P."/>
            <person name="Tunlid A."/>
        </authorList>
    </citation>
    <scope>NUCLEOTIDE SEQUENCE [LARGE SCALE GENOMIC DNA]</scope>
    <source>
        <strain evidence="3 4">CBS 101986</strain>
    </source>
</reference>
<gene>
    <name evidence="3" type="ORF">D9619_013011</name>
</gene>
<keyword evidence="4" id="KW-1185">Reference proteome</keyword>
<dbReference type="AlphaFoldDB" id="A0A8H5AZH0"/>
<dbReference type="OrthoDB" id="2527908at2759"/>
<keyword evidence="2" id="KW-0812">Transmembrane</keyword>
<proteinExistence type="predicted"/>
<evidence type="ECO:0000313" key="3">
    <source>
        <dbReference type="EMBL" id="KAF5313832.1"/>
    </source>
</evidence>
<feature type="compositionally biased region" description="Low complexity" evidence="1">
    <location>
        <begin position="373"/>
        <end position="395"/>
    </location>
</feature>
<protein>
    <submittedName>
        <fullName evidence="3">Uncharacterized protein</fullName>
    </submittedName>
</protein>
<keyword evidence="2" id="KW-1133">Transmembrane helix</keyword>
<feature type="transmembrane region" description="Helical" evidence="2">
    <location>
        <begin position="227"/>
        <end position="251"/>
    </location>
</feature>
<feature type="compositionally biased region" description="Polar residues" evidence="1">
    <location>
        <begin position="342"/>
        <end position="362"/>
    </location>
</feature>
<feature type="region of interest" description="Disordered" evidence="1">
    <location>
        <begin position="454"/>
        <end position="483"/>
    </location>
</feature>
<keyword evidence="2" id="KW-0472">Membrane</keyword>
<organism evidence="3 4">
    <name type="scientific">Psilocybe cf. subviscida</name>
    <dbReference type="NCBI Taxonomy" id="2480587"/>
    <lineage>
        <taxon>Eukaryota</taxon>
        <taxon>Fungi</taxon>
        <taxon>Dikarya</taxon>
        <taxon>Basidiomycota</taxon>
        <taxon>Agaricomycotina</taxon>
        <taxon>Agaricomycetes</taxon>
        <taxon>Agaricomycetidae</taxon>
        <taxon>Agaricales</taxon>
        <taxon>Agaricineae</taxon>
        <taxon>Strophariaceae</taxon>
        <taxon>Psilocybe</taxon>
    </lineage>
</organism>
<evidence type="ECO:0000256" key="2">
    <source>
        <dbReference type="SAM" id="Phobius"/>
    </source>
</evidence>
<name>A0A8H5AZH0_9AGAR</name>
<accession>A0A8H5AZH0</accession>
<sequence length="483" mass="50725">MELPTCVPLQIVVKPFNATGNNGVPPYYMISFPIGGTPMTTPIGSDPNNLSWTVTHPAGSQLLLSVADSTGGAGGVPPQLLTVIPGQTTQCVSTPDVSDQPFTVKANVTKTLQTCQPWGITVSGGTPPYTVTLAETNQPVITNVTMQVQGANRFTYPNRGVPGGKLIAAVSDFEGRWARGTPMVQTEGLDDETCTGLVASSGDAATIDAQDAALDAQASASKRRRALVTGVSVTLVLLLVIGCAVMCYMRYKRRANIRQKRVSEQRARQYSTTDIPQTWETFDTSVRPFEVGPSAPIYEKRSRVSQRALPIAQNDPDVEAPPYQEVDSRAASLERVMAGGSALSSTSSRNAVYEKSSPSSHQDLPRLMAATARSRSSLPQSSPSGIGVSQSSSQPTGTSLTLITTSEMVSAFPEVPASIPTKTPSIPPRSSSKTSAGFVTFPQKSVRASALSNLSATPGGGYKGANGNSPTGSAVEAITEEEL</sequence>
<dbReference type="Proteomes" id="UP000567179">
    <property type="component" value="Unassembled WGS sequence"/>
</dbReference>
<dbReference type="EMBL" id="JAACJJ010000046">
    <property type="protein sequence ID" value="KAF5313832.1"/>
    <property type="molecule type" value="Genomic_DNA"/>
</dbReference>
<feature type="region of interest" description="Disordered" evidence="1">
    <location>
        <begin position="340"/>
        <end position="398"/>
    </location>
</feature>
<evidence type="ECO:0000313" key="4">
    <source>
        <dbReference type="Proteomes" id="UP000567179"/>
    </source>
</evidence>
<comment type="caution">
    <text evidence="3">The sequence shown here is derived from an EMBL/GenBank/DDBJ whole genome shotgun (WGS) entry which is preliminary data.</text>
</comment>
<evidence type="ECO:0000256" key="1">
    <source>
        <dbReference type="SAM" id="MobiDB-lite"/>
    </source>
</evidence>